<name>A0ACC3NFQ4_9PEZI</name>
<reference evidence="1" key="1">
    <citation type="submission" date="2023-07" db="EMBL/GenBank/DDBJ databases">
        <title>Black Yeasts Isolated from many extreme environments.</title>
        <authorList>
            <person name="Coleine C."/>
            <person name="Stajich J.E."/>
            <person name="Selbmann L."/>
        </authorList>
    </citation>
    <scope>NUCLEOTIDE SEQUENCE</scope>
    <source>
        <strain evidence="1">CCFEE 5714</strain>
    </source>
</reference>
<organism evidence="1 2">
    <name type="scientific">Vermiconidia calcicola</name>
    <dbReference type="NCBI Taxonomy" id="1690605"/>
    <lineage>
        <taxon>Eukaryota</taxon>
        <taxon>Fungi</taxon>
        <taxon>Dikarya</taxon>
        <taxon>Ascomycota</taxon>
        <taxon>Pezizomycotina</taxon>
        <taxon>Dothideomycetes</taxon>
        <taxon>Dothideomycetidae</taxon>
        <taxon>Mycosphaerellales</taxon>
        <taxon>Extremaceae</taxon>
        <taxon>Vermiconidia</taxon>
    </lineage>
</organism>
<dbReference type="Proteomes" id="UP001281147">
    <property type="component" value="Unassembled WGS sequence"/>
</dbReference>
<comment type="caution">
    <text evidence="1">The sequence shown here is derived from an EMBL/GenBank/DDBJ whole genome shotgun (WGS) entry which is preliminary data.</text>
</comment>
<evidence type="ECO:0000313" key="1">
    <source>
        <dbReference type="EMBL" id="KAK3716168.1"/>
    </source>
</evidence>
<protein>
    <submittedName>
        <fullName evidence="1">Uncharacterized protein</fullName>
    </submittedName>
</protein>
<sequence length="633" mass="69190">MRLDRYADPTWKNNGGKLGDGASDGISPGTQEKPQSSQDGEEDGPPQTPSPLPSAWSPKITDSSVARRRQFAPPLRRLHTDGRTSAVQGDLEGDDGDQSQNSDPWDGGEDESGGARGDRTPTPTTGQFKEMLGSYIDQEAEVDRLIEMAERVSEHRVQEERRRVELEAAAAIERSALLTPDIKNALLSPSQKSALVSTPAGLGLQGFLSPMPPLPSGASSVYSPSPWPTGGSSAYSPQPSARSDGLSPAVPVCPVVSRRVEIKLQIRELRVKQRLLPAATLLSHLGSSSYNGSEQQIQKHAKAAAGYAYIAHSFARNENVDPALQGRCAYYVALAEFLLAEKDENGLPLPPISNKHSSWSVGDDENDVSVASRYFGMACQAKDAYDEGAWAVEWLGYFGHLERRAEEIKLQGDGRPESSGSWREWIRTKVSRTKDEPDAESEDTKAARTRKPMSKQEVRDYHAANDVRRGSDDSPRLWQRLSFLSNGIPSRQSTWDYFKQPSLSSEEEEQTSTIRSPPPNDRSDRTPSPTLPPPVTSPGHSRTKSIIFQEPSDSPPSSASSSRPSIYQRRSSRRGSLIVDVLARVTGRERRRSELEKAEEGDSPFRGTFGDGDGSEGLKRRKGGAEGVGEEMV</sequence>
<gene>
    <name evidence="1" type="ORF">LTR37_006613</name>
</gene>
<dbReference type="EMBL" id="JAUTXU010000044">
    <property type="protein sequence ID" value="KAK3716168.1"/>
    <property type="molecule type" value="Genomic_DNA"/>
</dbReference>
<accession>A0ACC3NFQ4</accession>
<proteinExistence type="predicted"/>
<evidence type="ECO:0000313" key="2">
    <source>
        <dbReference type="Proteomes" id="UP001281147"/>
    </source>
</evidence>
<keyword evidence="2" id="KW-1185">Reference proteome</keyword>